<evidence type="ECO:0000313" key="1">
    <source>
        <dbReference type="EMBL" id="KAI3708281.1"/>
    </source>
</evidence>
<organism evidence="1 2">
    <name type="scientific">Cichorium intybus</name>
    <name type="common">Chicory</name>
    <dbReference type="NCBI Taxonomy" id="13427"/>
    <lineage>
        <taxon>Eukaryota</taxon>
        <taxon>Viridiplantae</taxon>
        <taxon>Streptophyta</taxon>
        <taxon>Embryophyta</taxon>
        <taxon>Tracheophyta</taxon>
        <taxon>Spermatophyta</taxon>
        <taxon>Magnoliopsida</taxon>
        <taxon>eudicotyledons</taxon>
        <taxon>Gunneridae</taxon>
        <taxon>Pentapetalae</taxon>
        <taxon>asterids</taxon>
        <taxon>campanulids</taxon>
        <taxon>Asterales</taxon>
        <taxon>Asteraceae</taxon>
        <taxon>Cichorioideae</taxon>
        <taxon>Cichorieae</taxon>
        <taxon>Cichoriinae</taxon>
        <taxon>Cichorium</taxon>
    </lineage>
</organism>
<sequence>MYSPPLPEKPVGPLNLYLIFIEVANVVSYTNFMINPPLWRFPQLEAEAGKADNFRDEEDHIDLILQHGSQLKGNNSP</sequence>
<comment type="caution">
    <text evidence="1">The sequence shown here is derived from an EMBL/GenBank/DDBJ whole genome shotgun (WGS) entry which is preliminary data.</text>
</comment>
<proteinExistence type="predicted"/>
<reference evidence="1 2" key="2">
    <citation type="journal article" date="2022" name="Mol. Ecol. Resour.">
        <title>The genomes of chicory, endive, great burdock and yacon provide insights into Asteraceae paleo-polyploidization history and plant inulin production.</title>
        <authorList>
            <person name="Fan W."/>
            <person name="Wang S."/>
            <person name="Wang H."/>
            <person name="Wang A."/>
            <person name="Jiang F."/>
            <person name="Liu H."/>
            <person name="Zhao H."/>
            <person name="Xu D."/>
            <person name="Zhang Y."/>
        </authorList>
    </citation>
    <scope>NUCLEOTIDE SEQUENCE [LARGE SCALE GENOMIC DNA]</scope>
    <source>
        <strain evidence="2">cv. Punajuju</strain>
        <tissue evidence="1">Leaves</tissue>
    </source>
</reference>
<reference evidence="2" key="1">
    <citation type="journal article" date="2022" name="Mol. Ecol. Resour.">
        <title>The genomes of chicory, endive, great burdock and yacon provide insights into Asteraceae palaeo-polyploidization history and plant inulin production.</title>
        <authorList>
            <person name="Fan W."/>
            <person name="Wang S."/>
            <person name="Wang H."/>
            <person name="Wang A."/>
            <person name="Jiang F."/>
            <person name="Liu H."/>
            <person name="Zhao H."/>
            <person name="Xu D."/>
            <person name="Zhang Y."/>
        </authorList>
    </citation>
    <scope>NUCLEOTIDE SEQUENCE [LARGE SCALE GENOMIC DNA]</scope>
    <source>
        <strain evidence="2">cv. Punajuju</strain>
    </source>
</reference>
<evidence type="ECO:0000313" key="2">
    <source>
        <dbReference type="Proteomes" id="UP001055811"/>
    </source>
</evidence>
<dbReference type="EMBL" id="CM042015">
    <property type="protein sequence ID" value="KAI3708281.1"/>
    <property type="molecule type" value="Genomic_DNA"/>
</dbReference>
<protein>
    <submittedName>
        <fullName evidence="1">Uncharacterized protein</fullName>
    </submittedName>
</protein>
<keyword evidence="2" id="KW-1185">Reference proteome</keyword>
<accession>A0ACB9AFJ9</accession>
<gene>
    <name evidence="1" type="ORF">L2E82_37447</name>
</gene>
<name>A0ACB9AFJ9_CICIN</name>
<dbReference type="Proteomes" id="UP001055811">
    <property type="component" value="Linkage Group LG07"/>
</dbReference>